<protein>
    <recommendedName>
        <fullName evidence="15">Channelopsin 1</fullName>
    </recommendedName>
</protein>
<feature type="transmembrane region" description="Helical" evidence="12">
    <location>
        <begin position="49"/>
        <end position="71"/>
    </location>
</feature>
<dbReference type="AlphaFoldDB" id="A0A2J8A9T1"/>
<dbReference type="InterPro" id="IPR001425">
    <property type="entry name" value="Arc/bac/fun_rhodopsins"/>
</dbReference>
<keyword evidence="10" id="KW-0675">Receptor</keyword>
<evidence type="ECO:0000256" key="11">
    <source>
        <dbReference type="SAM" id="MobiDB-lite"/>
    </source>
</evidence>
<dbReference type="Gene3D" id="1.20.1070.10">
    <property type="entry name" value="Rhodopsin 7-helix transmembrane proteins"/>
    <property type="match status" value="1"/>
</dbReference>
<dbReference type="SUPFAM" id="SSF81321">
    <property type="entry name" value="Family A G protein-coupled receptor-like"/>
    <property type="match status" value="1"/>
</dbReference>
<keyword evidence="6" id="KW-0681">Retinal protein</keyword>
<dbReference type="PANTHER" id="PTHR28286:SF2">
    <property type="entry name" value="BACTERIORHODOPSIN _OPSIN, NOPA (EUROFUNG)"/>
    <property type="match status" value="1"/>
</dbReference>
<dbReference type="EMBL" id="PGGS01000097">
    <property type="protein sequence ID" value="PNH09255.1"/>
    <property type="molecule type" value="Genomic_DNA"/>
</dbReference>
<evidence type="ECO:0000256" key="4">
    <source>
        <dbReference type="ARBA" id="ARBA00022606"/>
    </source>
</evidence>
<dbReference type="OrthoDB" id="536545at2759"/>
<comment type="caution">
    <text evidence="13">The sequence shown here is derived from an EMBL/GenBank/DDBJ whole genome shotgun (WGS) entry which is preliminary data.</text>
</comment>
<dbReference type="GO" id="GO:0007602">
    <property type="term" value="P:phototransduction"/>
    <property type="evidence" value="ECO:0007669"/>
    <property type="project" value="UniProtKB-KW"/>
</dbReference>
<sequence>MEGPLDDWRRSLNQRTFTDLGNGSFIIPNDGQCFCEAWLKSKGSHVEGLVANVLQWSAFGFSALILVFYAYQTWKATCGWEEIYVCAIEFTKVIIEFFHEFDEPAMLMLSSGARVQWLRYGEWLLTCPVILIHLSNLTGLKDDYNKRTMRLLVSDIGTIVWGATSAMSKGYVKIVFFLLGCCYGANTFFHAAKAYHTVPKGNCRLIVRCMAWLFFVSWGMSPILFVLGPEGFGHLTVYGSTIGHTIIDVMSKNCWGLFGHVLRVKIHEHILLHGDIRKKTKIKVAGQEMEVETLMAEEDEDTVKQPTAQYANRESFIVMRDRLKEKGFEVRASLGEGSPNGGEGGGDMAMQQSGAKAGMEMGKMGGGRAAIESGRVILAVPDISMVDFFREQFAMLPVPYELVPSLGADNTLQLVQQAAGMGGCDFVLMHPEFLRDRAPTGLAGRLRMMGQRTAAFGWAPLGPMRDLIEGASLDGWLEGPSFGAGISQPSLLALIARMQQAVAKAGMEMGKMGGGRAGWGRGPGGRAGGGEVGVRGNGMGMSGGMNGGMNTMMMGGGGGMNTMMMGGGGGMSPGGGMGGAGMMMGGGGSMGGASGMASMGGAGMMQQQMSGGGMGSMQPASSGRVIGTNPLYGSAPSPLSSQPGGGAMGGGGMSPGGGGMVGGGASEAEMLQSLMSEINRLKSELGEQH</sequence>
<reference evidence="13 14" key="1">
    <citation type="journal article" date="2017" name="Mol. Biol. Evol.">
        <title>The 4-celled Tetrabaena socialis nuclear genome reveals the essential components for genetic control of cell number at the origin of multicellularity in the volvocine lineage.</title>
        <authorList>
            <person name="Featherston J."/>
            <person name="Arakaki Y."/>
            <person name="Hanschen E.R."/>
            <person name="Ferris P.J."/>
            <person name="Michod R.E."/>
            <person name="Olson B.J.S.C."/>
            <person name="Nozaki H."/>
            <person name="Durand P.M."/>
        </authorList>
    </citation>
    <scope>NUCLEOTIDE SEQUENCE [LARGE SCALE GENOMIC DNA]</scope>
    <source>
        <strain evidence="13 14">NIES-571</strain>
    </source>
</reference>
<evidence type="ECO:0000256" key="6">
    <source>
        <dbReference type="ARBA" id="ARBA00022925"/>
    </source>
</evidence>
<organism evidence="13 14">
    <name type="scientific">Tetrabaena socialis</name>
    <dbReference type="NCBI Taxonomy" id="47790"/>
    <lineage>
        <taxon>Eukaryota</taxon>
        <taxon>Viridiplantae</taxon>
        <taxon>Chlorophyta</taxon>
        <taxon>core chlorophytes</taxon>
        <taxon>Chlorophyceae</taxon>
        <taxon>CS clade</taxon>
        <taxon>Chlamydomonadales</taxon>
        <taxon>Tetrabaenaceae</taxon>
        <taxon>Tetrabaena</taxon>
    </lineage>
</organism>
<keyword evidence="9 12" id="KW-0472">Membrane</keyword>
<dbReference type="Proteomes" id="UP000236333">
    <property type="component" value="Unassembled WGS sequence"/>
</dbReference>
<evidence type="ECO:0008006" key="15">
    <source>
        <dbReference type="Google" id="ProtNLM"/>
    </source>
</evidence>
<name>A0A2J8A9T1_9CHLO</name>
<dbReference type="Gene3D" id="6.10.250.2400">
    <property type="match status" value="1"/>
</dbReference>
<dbReference type="PANTHER" id="PTHR28286">
    <property type="match status" value="1"/>
</dbReference>
<dbReference type="CDD" id="cd15241">
    <property type="entry name" value="7tm_ChRs"/>
    <property type="match status" value="1"/>
</dbReference>
<feature type="transmembrane region" description="Helical" evidence="12">
    <location>
        <begin position="174"/>
        <end position="193"/>
    </location>
</feature>
<dbReference type="SMART" id="SM01021">
    <property type="entry name" value="Bac_rhodopsin"/>
    <property type="match status" value="1"/>
</dbReference>
<evidence type="ECO:0000256" key="1">
    <source>
        <dbReference type="ARBA" id="ARBA00004141"/>
    </source>
</evidence>
<evidence type="ECO:0000256" key="12">
    <source>
        <dbReference type="SAM" id="Phobius"/>
    </source>
</evidence>
<evidence type="ECO:0000256" key="2">
    <source>
        <dbReference type="ARBA" id="ARBA00008130"/>
    </source>
</evidence>
<evidence type="ECO:0000256" key="9">
    <source>
        <dbReference type="ARBA" id="ARBA00023136"/>
    </source>
</evidence>
<accession>A0A2J8A9T1</accession>
<dbReference type="GO" id="GO:0009881">
    <property type="term" value="F:photoreceptor activity"/>
    <property type="evidence" value="ECO:0007669"/>
    <property type="project" value="UniProtKB-KW"/>
</dbReference>
<dbReference type="Pfam" id="PF01036">
    <property type="entry name" value="Bac_rhodopsin"/>
    <property type="match status" value="1"/>
</dbReference>
<keyword evidence="4" id="KW-0716">Sensory transduction</keyword>
<comment type="similarity">
    <text evidence="2">Belongs to the archaeal/bacterial/fungal opsin family.</text>
</comment>
<keyword evidence="8" id="KW-0157">Chromophore</keyword>
<feature type="compositionally biased region" description="Gly residues" evidence="11">
    <location>
        <begin position="643"/>
        <end position="665"/>
    </location>
</feature>
<dbReference type="SMR" id="A0A2J8A9T1"/>
<comment type="subcellular location">
    <subcellularLocation>
        <location evidence="1">Membrane</location>
        <topology evidence="1">Multi-pass membrane protein</topology>
    </subcellularLocation>
</comment>
<keyword evidence="14" id="KW-1185">Reference proteome</keyword>
<dbReference type="GO" id="GO:0005886">
    <property type="term" value="C:plasma membrane"/>
    <property type="evidence" value="ECO:0007669"/>
    <property type="project" value="TreeGrafter"/>
</dbReference>
<gene>
    <name evidence="13" type="ORF">TSOC_004141</name>
</gene>
<evidence type="ECO:0000256" key="5">
    <source>
        <dbReference type="ARBA" id="ARBA00022692"/>
    </source>
</evidence>
<feature type="region of interest" description="Disordered" evidence="11">
    <location>
        <begin position="515"/>
        <end position="536"/>
    </location>
</feature>
<evidence type="ECO:0000256" key="8">
    <source>
        <dbReference type="ARBA" id="ARBA00022991"/>
    </source>
</evidence>
<dbReference type="Gene3D" id="6.20.370.80">
    <property type="match status" value="1"/>
</dbReference>
<evidence type="ECO:0000256" key="3">
    <source>
        <dbReference type="ARBA" id="ARBA00022543"/>
    </source>
</evidence>
<evidence type="ECO:0000256" key="10">
    <source>
        <dbReference type="ARBA" id="ARBA00023170"/>
    </source>
</evidence>
<evidence type="ECO:0000313" key="14">
    <source>
        <dbReference type="Proteomes" id="UP000236333"/>
    </source>
</evidence>
<keyword evidence="3" id="KW-0600">Photoreceptor protein</keyword>
<feature type="region of interest" description="Disordered" evidence="11">
    <location>
        <begin position="634"/>
        <end position="665"/>
    </location>
</feature>
<keyword evidence="7 12" id="KW-1133">Transmembrane helix</keyword>
<keyword evidence="5 12" id="KW-0812">Transmembrane</keyword>
<evidence type="ECO:0000313" key="13">
    <source>
        <dbReference type="EMBL" id="PNH09255.1"/>
    </source>
</evidence>
<evidence type="ECO:0000256" key="7">
    <source>
        <dbReference type="ARBA" id="ARBA00022989"/>
    </source>
</evidence>
<proteinExistence type="inferred from homology"/>
<feature type="transmembrane region" description="Helical" evidence="12">
    <location>
        <begin position="205"/>
        <end position="227"/>
    </location>
</feature>